<accession>A0AAN6DT31</accession>
<dbReference type="EMBL" id="MU404358">
    <property type="protein sequence ID" value="KAI1610295.1"/>
    <property type="molecule type" value="Genomic_DNA"/>
</dbReference>
<keyword evidence="2" id="KW-0862">Zinc</keyword>
<feature type="compositionally biased region" description="Polar residues" evidence="3">
    <location>
        <begin position="9"/>
        <end position="20"/>
    </location>
</feature>
<keyword evidence="4" id="KW-0472">Membrane</keyword>
<keyword evidence="2" id="KW-0645">Protease</keyword>
<dbReference type="InterPro" id="IPR032466">
    <property type="entry name" value="Metal_Hydrolase"/>
</dbReference>
<keyword evidence="2" id="KW-0378">Hydrolase</keyword>
<comment type="catalytic activity">
    <reaction evidence="2">
        <text>an L-aminoacyl-L-amino acid + H2O = 2 an L-alpha-amino acid</text>
        <dbReference type="Rhea" id="RHEA:48940"/>
        <dbReference type="ChEBI" id="CHEBI:15377"/>
        <dbReference type="ChEBI" id="CHEBI:59869"/>
        <dbReference type="ChEBI" id="CHEBI:77460"/>
        <dbReference type="EC" id="3.4.13.19"/>
    </reaction>
</comment>
<sequence length="462" mass="50797">MGDTVAEASPQTLPAIQNPNGPGGSHQVVLASGSPRSRSRYGFMTSLFGTVSAVALGLWLVWPYGSPFERSISPLDYQGRTERLLSTTPLIDGHNDLPYLLRLELKNKIYDEVKFTFRESLAGHTDLQRMKKGKVGGQFWSVFVECPDIVQLDDPNHAVRDTFEQIDVAKRIISRYDELHYCETSSCVPAAFRAGKVPSMLGAEGLHQAGSSIALIRQLFDAGVRYITVTHNCNNAFATAASTVTETGRDGGLSDFGAAAVVEMNRLGMMIDLSHTSHKSMRQVMDITRSPVIFSHTACYALSATYRNAPDDVIARLKTNGGVLMVFFVGRFLNAKNPDAADIETAVDHIMHVVAVAGWDHVGIGADFDGTIDLANGISSVADYPKVIEAVMRRGATDEQVRKLVGENILRAWRQNEVNAKRFSKELPVEDVWEGRRWTRWDNGLPIMIPGNPDRIAGKNHP</sequence>
<comment type="caution">
    <text evidence="5">The sequence shown here is derived from an EMBL/GenBank/DDBJ whole genome shotgun (WGS) entry which is preliminary data.</text>
</comment>
<dbReference type="Proteomes" id="UP001203852">
    <property type="component" value="Unassembled WGS sequence"/>
</dbReference>
<evidence type="ECO:0000256" key="4">
    <source>
        <dbReference type="SAM" id="Phobius"/>
    </source>
</evidence>
<dbReference type="GO" id="GO:0046872">
    <property type="term" value="F:metal ion binding"/>
    <property type="evidence" value="ECO:0007669"/>
    <property type="project" value="UniProtKB-UniRule"/>
</dbReference>
<evidence type="ECO:0000256" key="3">
    <source>
        <dbReference type="SAM" id="MobiDB-lite"/>
    </source>
</evidence>
<keyword evidence="4" id="KW-1133">Transmembrane helix</keyword>
<feature type="region of interest" description="Disordered" evidence="3">
    <location>
        <begin position="1"/>
        <end position="27"/>
    </location>
</feature>
<evidence type="ECO:0000256" key="2">
    <source>
        <dbReference type="RuleBase" id="RU341113"/>
    </source>
</evidence>
<keyword evidence="6" id="KW-1185">Reference proteome</keyword>
<reference evidence="5" key="1">
    <citation type="journal article" date="2022" name="bioRxiv">
        <title>Deciphering the potential niche of two novel black yeast fungi from a biological soil crust based on their genomes, phenotypes, and melanin regulation.</title>
        <authorList>
            <consortium name="DOE Joint Genome Institute"/>
            <person name="Carr E.C."/>
            <person name="Barton Q."/>
            <person name="Grambo S."/>
            <person name="Sullivan M."/>
            <person name="Renfro C.M."/>
            <person name="Kuo A."/>
            <person name="Pangilinan J."/>
            <person name="Lipzen A."/>
            <person name="Keymanesh K."/>
            <person name="Savage E."/>
            <person name="Barry K."/>
            <person name="Grigoriev I.V."/>
            <person name="Riekhof W.R."/>
            <person name="Harris S.S."/>
        </authorList>
    </citation>
    <scope>NUCLEOTIDE SEQUENCE</scope>
    <source>
        <strain evidence="5">JF 03-4F</strain>
    </source>
</reference>
<keyword evidence="2" id="KW-0479">Metal-binding</keyword>
<name>A0AAN6DT31_9EURO</name>
<feature type="transmembrane region" description="Helical" evidence="4">
    <location>
        <begin position="41"/>
        <end position="62"/>
    </location>
</feature>
<dbReference type="GO" id="GO:0070573">
    <property type="term" value="F:metallodipeptidase activity"/>
    <property type="evidence" value="ECO:0007669"/>
    <property type="project" value="InterPro"/>
</dbReference>
<dbReference type="Gene3D" id="3.20.20.140">
    <property type="entry name" value="Metal-dependent hydrolases"/>
    <property type="match status" value="1"/>
</dbReference>
<dbReference type="AlphaFoldDB" id="A0AAN6DT31"/>
<dbReference type="GO" id="GO:0006508">
    <property type="term" value="P:proteolysis"/>
    <property type="evidence" value="ECO:0007669"/>
    <property type="project" value="UniProtKB-KW"/>
</dbReference>
<keyword evidence="4" id="KW-0812">Transmembrane</keyword>
<dbReference type="CDD" id="cd01301">
    <property type="entry name" value="rDP_like"/>
    <property type="match status" value="1"/>
</dbReference>
<protein>
    <recommendedName>
        <fullName evidence="2">Dipeptidase</fullName>
        <ecNumber evidence="2">3.4.13.19</ecNumber>
    </recommendedName>
</protein>
<evidence type="ECO:0000256" key="1">
    <source>
        <dbReference type="ARBA" id="ARBA00022997"/>
    </source>
</evidence>
<proteinExistence type="inferred from homology"/>
<keyword evidence="2" id="KW-0482">Metalloprotease</keyword>
<dbReference type="PROSITE" id="PS51365">
    <property type="entry name" value="RENAL_DIPEPTIDASE_2"/>
    <property type="match status" value="1"/>
</dbReference>
<gene>
    <name evidence="5" type="ORF">EDD36DRAFT_467366</name>
</gene>
<comment type="similarity">
    <text evidence="2">Belongs to the metallo-dependent hydrolases superfamily. Peptidase M19 family.</text>
</comment>
<dbReference type="InterPro" id="IPR008257">
    <property type="entry name" value="Pept_M19"/>
</dbReference>
<dbReference type="EC" id="3.4.13.19" evidence="2"/>
<organism evidence="5 6">
    <name type="scientific">Exophiala viscosa</name>
    <dbReference type="NCBI Taxonomy" id="2486360"/>
    <lineage>
        <taxon>Eukaryota</taxon>
        <taxon>Fungi</taxon>
        <taxon>Dikarya</taxon>
        <taxon>Ascomycota</taxon>
        <taxon>Pezizomycotina</taxon>
        <taxon>Eurotiomycetes</taxon>
        <taxon>Chaetothyriomycetidae</taxon>
        <taxon>Chaetothyriales</taxon>
        <taxon>Herpotrichiellaceae</taxon>
        <taxon>Exophiala</taxon>
    </lineage>
</organism>
<dbReference type="PANTHER" id="PTHR10443">
    <property type="entry name" value="MICROSOMAL DIPEPTIDASE"/>
    <property type="match status" value="1"/>
</dbReference>
<dbReference type="PANTHER" id="PTHR10443:SF12">
    <property type="entry name" value="DIPEPTIDASE"/>
    <property type="match status" value="1"/>
</dbReference>
<dbReference type="SUPFAM" id="SSF51556">
    <property type="entry name" value="Metallo-dependent hydrolases"/>
    <property type="match status" value="1"/>
</dbReference>
<evidence type="ECO:0000313" key="5">
    <source>
        <dbReference type="EMBL" id="KAI1610295.1"/>
    </source>
</evidence>
<keyword evidence="1 2" id="KW-0224">Dipeptidase</keyword>
<dbReference type="Pfam" id="PF01244">
    <property type="entry name" value="Peptidase_M19"/>
    <property type="match status" value="1"/>
</dbReference>
<evidence type="ECO:0000313" key="6">
    <source>
        <dbReference type="Proteomes" id="UP001203852"/>
    </source>
</evidence>
<comment type="cofactor">
    <cofactor evidence="2">
        <name>Zn(2+)</name>
        <dbReference type="ChEBI" id="CHEBI:29105"/>
    </cofactor>
</comment>